<dbReference type="InterPro" id="IPR019756">
    <property type="entry name" value="Pept_S26A_signal_pept_1_Ser-AS"/>
</dbReference>
<dbReference type="Proteomes" id="UP000220005">
    <property type="component" value="Unassembled WGS sequence"/>
</dbReference>
<evidence type="ECO:0000256" key="7">
    <source>
        <dbReference type="PIRSR" id="PIRSR600223-1"/>
    </source>
</evidence>
<feature type="transmembrane region" description="Helical" evidence="8">
    <location>
        <begin position="37"/>
        <end position="59"/>
    </location>
</feature>
<comment type="caution">
    <text evidence="11">The sequence shown here is derived from an EMBL/GenBank/DDBJ whole genome shotgun (WGS) entry which is preliminary data.</text>
</comment>
<dbReference type="NCBIfam" id="TIGR02227">
    <property type="entry name" value="sigpep_I_bact"/>
    <property type="match status" value="1"/>
</dbReference>
<dbReference type="PROSITE" id="PS00760">
    <property type="entry name" value="SPASE_I_2"/>
    <property type="match status" value="1"/>
</dbReference>
<protein>
    <recommendedName>
        <fullName evidence="4 8">Signal peptidase I</fullName>
        <ecNumber evidence="4 8">3.4.21.89</ecNumber>
    </recommendedName>
</protein>
<dbReference type="GO" id="GO:0004252">
    <property type="term" value="F:serine-type endopeptidase activity"/>
    <property type="evidence" value="ECO:0007669"/>
    <property type="project" value="InterPro"/>
</dbReference>
<dbReference type="InterPro" id="IPR019533">
    <property type="entry name" value="Peptidase_S26"/>
</dbReference>
<comment type="subcellular location">
    <subcellularLocation>
        <location evidence="2">Cell membrane</location>
        <topology evidence="2">Single-pass type II membrane protein</topology>
    </subcellularLocation>
    <subcellularLocation>
        <location evidence="9">Membrane</location>
        <topology evidence="9">Single-pass type II membrane protein</topology>
    </subcellularLocation>
</comment>
<evidence type="ECO:0000256" key="4">
    <source>
        <dbReference type="ARBA" id="ARBA00013208"/>
    </source>
</evidence>
<evidence type="ECO:0000259" key="10">
    <source>
        <dbReference type="Pfam" id="PF10502"/>
    </source>
</evidence>
<dbReference type="PROSITE" id="PS00501">
    <property type="entry name" value="SPASE_I_1"/>
    <property type="match status" value="1"/>
</dbReference>
<sequence length="196" mass="21922">MKGRHVKLATIPSMEEVDKERQRLEYRDRYVRVLKSTVYALVVVAAAAVLLATILLPVLQVSGDSMNPTLQSGDVLLLLKTDDMKTGDLCGFYWQNKLLLKRIIGGPGDVISIDRSGVVTVNGEALEEPYVDELALGECDLKFPYQVPENRYFVMGDHRSTSIDSRSTVIGCVDKSQIVGKVFLRVWPLSRLSWVH</sequence>
<proteinExistence type="inferred from homology"/>
<dbReference type="Pfam" id="PF10502">
    <property type="entry name" value="Peptidase_S26"/>
    <property type="match status" value="1"/>
</dbReference>
<keyword evidence="8" id="KW-1133">Transmembrane helix</keyword>
<keyword evidence="6 8" id="KW-0378">Hydrolase</keyword>
<dbReference type="GO" id="GO:0006465">
    <property type="term" value="P:signal peptide processing"/>
    <property type="evidence" value="ECO:0007669"/>
    <property type="project" value="InterPro"/>
</dbReference>
<organism evidence="11 12">
    <name type="scientific">Faecalibacterium prausnitzii</name>
    <dbReference type="NCBI Taxonomy" id="853"/>
    <lineage>
        <taxon>Bacteria</taxon>
        <taxon>Bacillati</taxon>
        <taxon>Bacillota</taxon>
        <taxon>Clostridia</taxon>
        <taxon>Eubacteriales</taxon>
        <taxon>Oscillospiraceae</taxon>
        <taxon>Faecalibacterium</taxon>
    </lineage>
</organism>
<evidence type="ECO:0000256" key="8">
    <source>
        <dbReference type="RuleBase" id="RU003993"/>
    </source>
</evidence>
<dbReference type="PRINTS" id="PR00727">
    <property type="entry name" value="LEADERPTASE"/>
</dbReference>
<dbReference type="EMBL" id="NMTY01000004">
    <property type="protein sequence ID" value="PDX82550.1"/>
    <property type="molecule type" value="Genomic_DNA"/>
</dbReference>
<keyword evidence="8" id="KW-0472">Membrane</keyword>
<name>A0A2A7ATX4_9FIRM</name>
<dbReference type="SUPFAM" id="SSF51306">
    <property type="entry name" value="LexA/Signal peptidase"/>
    <property type="match status" value="1"/>
</dbReference>
<dbReference type="PROSITE" id="PS00761">
    <property type="entry name" value="SPASE_I_3"/>
    <property type="match status" value="1"/>
</dbReference>
<evidence type="ECO:0000313" key="12">
    <source>
        <dbReference type="Proteomes" id="UP000220005"/>
    </source>
</evidence>
<dbReference type="RefSeq" id="WP_097838972.1">
    <property type="nucleotide sequence ID" value="NZ_NMTY01000004.1"/>
</dbReference>
<dbReference type="InterPro" id="IPR000223">
    <property type="entry name" value="Pept_S26A_signal_pept_1"/>
</dbReference>
<evidence type="ECO:0000313" key="11">
    <source>
        <dbReference type="EMBL" id="PDX82550.1"/>
    </source>
</evidence>
<gene>
    <name evidence="11" type="primary">lepB</name>
    <name evidence="11" type="ORF">CGS58_03595</name>
</gene>
<dbReference type="InterPro" id="IPR019758">
    <property type="entry name" value="Pept_S26A_signal_pept_1_CS"/>
</dbReference>
<evidence type="ECO:0000256" key="6">
    <source>
        <dbReference type="ARBA" id="ARBA00022801"/>
    </source>
</evidence>
<dbReference type="Gene3D" id="2.10.109.10">
    <property type="entry name" value="Umud Fragment, subunit A"/>
    <property type="match status" value="1"/>
</dbReference>
<comment type="similarity">
    <text evidence="3 9">Belongs to the peptidase S26 family.</text>
</comment>
<evidence type="ECO:0000256" key="3">
    <source>
        <dbReference type="ARBA" id="ARBA00009370"/>
    </source>
</evidence>
<keyword evidence="8" id="KW-0812">Transmembrane</keyword>
<dbReference type="CDD" id="cd06530">
    <property type="entry name" value="S26_SPase_I"/>
    <property type="match status" value="1"/>
</dbReference>
<dbReference type="GO" id="GO:0005886">
    <property type="term" value="C:plasma membrane"/>
    <property type="evidence" value="ECO:0007669"/>
    <property type="project" value="UniProtKB-SubCell"/>
</dbReference>
<comment type="catalytic activity">
    <reaction evidence="1 8">
        <text>Cleavage of hydrophobic, N-terminal signal or leader sequences from secreted and periplasmic proteins.</text>
        <dbReference type="EC" id="3.4.21.89"/>
    </reaction>
</comment>
<dbReference type="InterPro" id="IPR019757">
    <property type="entry name" value="Pept_S26A_signal_pept_1_Lys-AS"/>
</dbReference>
<dbReference type="GO" id="GO:0009003">
    <property type="term" value="F:signal peptidase activity"/>
    <property type="evidence" value="ECO:0007669"/>
    <property type="project" value="UniProtKB-EC"/>
</dbReference>
<feature type="active site" evidence="7">
    <location>
        <position position="101"/>
    </location>
</feature>
<reference evidence="11 12" key="1">
    <citation type="journal article" date="2017" name="Front. Microbiol.">
        <title>New Insights into the Diversity of the Genus Faecalibacterium.</title>
        <authorList>
            <person name="Benevides L."/>
            <person name="Burman S."/>
            <person name="Martin R."/>
            <person name="Robert V."/>
            <person name="Thomas M."/>
            <person name="Miquel S."/>
            <person name="Chain F."/>
            <person name="Sokol H."/>
            <person name="Bermudez-Humaran L.G."/>
            <person name="Morrison M."/>
            <person name="Langella P."/>
            <person name="Azevedo V.A."/>
            <person name="Chatel J.M."/>
            <person name="Soares S."/>
        </authorList>
    </citation>
    <scope>NUCLEOTIDE SEQUENCE [LARGE SCALE GENOMIC DNA]</scope>
    <source>
        <strain evidence="11 12">CNCM I 4575</strain>
    </source>
</reference>
<dbReference type="PANTHER" id="PTHR43390">
    <property type="entry name" value="SIGNAL PEPTIDASE I"/>
    <property type="match status" value="1"/>
</dbReference>
<dbReference type="EC" id="3.4.21.89" evidence="4 8"/>
<accession>A0A2A7ATX4</accession>
<keyword evidence="5 8" id="KW-0645">Protease</keyword>
<evidence type="ECO:0000256" key="1">
    <source>
        <dbReference type="ARBA" id="ARBA00000677"/>
    </source>
</evidence>
<evidence type="ECO:0000256" key="5">
    <source>
        <dbReference type="ARBA" id="ARBA00022670"/>
    </source>
</evidence>
<dbReference type="InterPro" id="IPR036286">
    <property type="entry name" value="LexA/Signal_pep-like_sf"/>
</dbReference>
<feature type="domain" description="Peptidase S26" evidence="10">
    <location>
        <begin position="35"/>
        <end position="187"/>
    </location>
</feature>
<dbReference type="AlphaFoldDB" id="A0A2A7ATX4"/>
<dbReference type="PANTHER" id="PTHR43390:SF1">
    <property type="entry name" value="CHLOROPLAST PROCESSING PEPTIDASE"/>
    <property type="match status" value="1"/>
</dbReference>
<evidence type="ECO:0000256" key="2">
    <source>
        <dbReference type="ARBA" id="ARBA00004401"/>
    </source>
</evidence>
<feature type="active site" evidence="7">
    <location>
        <position position="65"/>
    </location>
</feature>
<evidence type="ECO:0000256" key="9">
    <source>
        <dbReference type="RuleBase" id="RU362042"/>
    </source>
</evidence>